<evidence type="ECO:0000313" key="2">
    <source>
        <dbReference type="Proteomes" id="UP000253490"/>
    </source>
</evidence>
<proteinExistence type="predicted"/>
<accession>A0A366IFH3</accession>
<keyword evidence="2" id="KW-1185">Reference proteome</keyword>
<name>A0A366IFH3_9FIRM</name>
<organism evidence="1 2">
    <name type="scientific">Alkalibaculum bacchi</name>
    <dbReference type="NCBI Taxonomy" id="645887"/>
    <lineage>
        <taxon>Bacteria</taxon>
        <taxon>Bacillati</taxon>
        <taxon>Bacillota</taxon>
        <taxon>Clostridia</taxon>
        <taxon>Eubacteriales</taxon>
        <taxon>Eubacteriaceae</taxon>
        <taxon>Alkalibaculum</taxon>
    </lineage>
</organism>
<reference evidence="1 2" key="1">
    <citation type="submission" date="2018-06" db="EMBL/GenBank/DDBJ databases">
        <title>Genomic Encyclopedia of Type Strains, Phase IV (KMG-IV): sequencing the most valuable type-strain genomes for metagenomic binning, comparative biology and taxonomic classification.</title>
        <authorList>
            <person name="Goeker M."/>
        </authorList>
    </citation>
    <scope>NUCLEOTIDE SEQUENCE [LARGE SCALE GENOMIC DNA]</scope>
    <source>
        <strain evidence="1 2">DSM 22112</strain>
    </source>
</reference>
<dbReference type="EMBL" id="QNRX01000002">
    <property type="protein sequence ID" value="RBP69051.1"/>
    <property type="molecule type" value="Genomic_DNA"/>
</dbReference>
<gene>
    <name evidence="1" type="ORF">DES36_102195</name>
</gene>
<sequence>MGGIHIKDKEVMDMIKKVDDLKQKDEALYEKKVDELKNTIGKDKVDKKLKELDKKYGNQLNDSINKISEFKKTASNEEVAQLILDMKDKLSKEDQKKFDKFLKMAKNYMKDI</sequence>
<comment type="caution">
    <text evidence="1">The sequence shown here is derived from an EMBL/GenBank/DDBJ whole genome shotgun (WGS) entry which is preliminary data.</text>
</comment>
<evidence type="ECO:0000313" key="1">
    <source>
        <dbReference type="EMBL" id="RBP69051.1"/>
    </source>
</evidence>
<protein>
    <submittedName>
        <fullName evidence="1">Uncharacterized protein</fullName>
    </submittedName>
</protein>
<dbReference type="AlphaFoldDB" id="A0A366IFH3"/>
<dbReference type="Proteomes" id="UP000253490">
    <property type="component" value="Unassembled WGS sequence"/>
</dbReference>